<evidence type="ECO:0000256" key="2">
    <source>
        <dbReference type="ARBA" id="ARBA00022801"/>
    </source>
</evidence>
<dbReference type="Proteomes" id="UP000245370">
    <property type="component" value="Unassembled WGS sequence"/>
</dbReference>
<reference evidence="5 6" key="2">
    <citation type="submission" date="2018-05" db="EMBL/GenBank/DDBJ databases">
        <authorList>
            <person name="Lanie J.A."/>
            <person name="Ng W.-L."/>
            <person name="Kazmierczak K.M."/>
            <person name="Andrzejewski T.M."/>
            <person name="Davidsen T.M."/>
            <person name="Wayne K.J."/>
            <person name="Tettelin H."/>
            <person name="Glass J.I."/>
            <person name="Rusch D."/>
            <person name="Podicherti R."/>
            <person name="Tsui H.-C.T."/>
            <person name="Winkler M.E."/>
        </authorList>
    </citation>
    <scope>NUCLEOTIDE SEQUENCE [LARGE SCALE GENOMIC DNA]</scope>
    <source>
        <strain evidence="5 6">C305</strain>
    </source>
</reference>
<reference evidence="5 6" key="1">
    <citation type="submission" date="2018-05" db="EMBL/GenBank/DDBJ databases">
        <title>Brumimicrobium oceani sp. nov., isolated from coastal sediment.</title>
        <authorList>
            <person name="Kou Y."/>
        </authorList>
    </citation>
    <scope>NUCLEOTIDE SEQUENCE [LARGE SCALE GENOMIC DNA]</scope>
    <source>
        <strain evidence="5 6">C305</strain>
    </source>
</reference>
<dbReference type="GO" id="GO:0006637">
    <property type="term" value="P:acyl-CoA metabolic process"/>
    <property type="evidence" value="ECO:0007669"/>
    <property type="project" value="TreeGrafter"/>
</dbReference>
<dbReference type="RefSeq" id="WP_109359430.1">
    <property type="nucleotide sequence ID" value="NZ_QFRJ01000005.1"/>
</dbReference>
<evidence type="ECO:0000313" key="6">
    <source>
        <dbReference type="Proteomes" id="UP000245370"/>
    </source>
</evidence>
<comment type="caution">
    <text evidence="5">The sequence shown here is derived from an EMBL/GenBank/DDBJ whole genome shotgun (WGS) entry which is preliminary data.</text>
</comment>
<dbReference type="GO" id="GO:0005737">
    <property type="term" value="C:cytoplasm"/>
    <property type="evidence" value="ECO:0007669"/>
    <property type="project" value="TreeGrafter"/>
</dbReference>
<dbReference type="PROSITE" id="PS51770">
    <property type="entry name" value="HOTDOG_ACOT"/>
    <property type="match status" value="1"/>
</dbReference>
<accession>A0A2U2XD52</accession>
<dbReference type="InterPro" id="IPR029069">
    <property type="entry name" value="HotDog_dom_sf"/>
</dbReference>
<protein>
    <submittedName>
        <fullName evidence="5">Acyl-CoA thioesterase</fullName>
    </submittedName>
</protein>
<dbReference type="AlphaFoldDB" id="A0A2U2XD52"/>
<name>A0A2U2XD52_9FLAO</name>
<evidence type="ECO:0000256" key="1">
    <source>
        <dbReference type="ARBA" id="ARBA00010458"/>
    </source>
</evidence>
<dbReference type="InterPro" id="IPR033120">
    <property type="entry name" value="HOTDOG_ACOT"/>
</dbReference>
<sequence>MKKKTPKESLTVTTKIVLPNDTNPHGNLFGGQLLGWMDVTAAISAQRHSRRVVVTASVNNVSFGSPIKESDVVTLEAKVSRAFTSSMEVFIDVFIENQVSGVRTKLNEAIYTFVAVDQNGGPISVPQIEPETKEEIERYDGALRRKQLSLILAGKMNPQEATELKRLFLPDEN</sequence>
<evidence type="ECO:0000313" key="5">
    <source>
        <dbReference type="EMBL" id="PWH85724.1"/>
    </source>
</evidence>
<dbReference type="EMBL" id="QFRJ01000005">
    <property type="protein sequence ID" value="PWH85724.1"/>
    <property type="molecule type" value="Genomic_DNA"/>
</dbReference>
<dbReference type="GO" id="GO:0052816">
    <property type="term" value="F:long-chain fatty acyl-CoA hydrolase activity"/>
    <property type="evidence" value="ECO:0007669"/>
    <property type="project" value="TreeGrafter"/>
</dbReference>
<evidence type="ECO:0000259" key="4">
    <source>
        <dbReference type="PROSITE" id="PS51770"/>
    </source>
</evidence>
<dbReference type="PANTHER" id="PTHR11049">
    <property type="entry name" value="ACYL COENZYME A THIOESTER HYDROLASE"/>
    <property type="match status" value="1"/>
</dbReference>
<evidence type="ECO:0000256" key="3">
    <source>
        <dbReference type="PROSITE-ProRule" id="PRU01106"/>
    </source>
</evidence>
<keyword evidence="6" id="KW-1185">Reference proteome</keyword>
<comment type="similarity">
    <text evidence="1">Belongs to the acyl coenzyme A hydrolase family.</text>
</comment>
<organism evidence="5 6">
    <name type="scientific">Brumimicrobium oceani</name>
    <dbReference type="NCBI Taxonomy" id="2100725"/>
    <lineage>
        <taxon>Bacteria</taxon>
        <taxon>Pseudomonadati</taxon>
        <taxon>Bacteroidota</taxon>
        <taxon>Flavobacteriia</taxon>
        <taxon>Flavobacteriales</taxon>
        <taxon>Crocinitomicaceae</taxon>
        <taxon>Brumimicrobium</taxon>
    </lineage>
</organism>
<gene>
    <name evidence="5" type="ORF">DIT68_08815</name>
</gene>
<dbReference type="InterPro" id="IPR040170">
    <property type="entry name" value="Cytosol_ACT"/>
</dbReference>
<dbReference type="Pfam" id="PF03061">
    <property type="entry name" value="4HBT"/>
    <property type="match status" value="1"/>
</dbReference>
<dbReference type="OrthoDB" id="9791628at2"/>
<dbReference type="Gene3D" id="3.10.129.10">
    <property type="entry name" value="Hotdog Thioesterase"/>
    <property type="match status" value="1"/>
</dbReference>
<dbReference type="InterPro" id="IPR006683">
    <property type="entry name" value="Thioestr_dom"/>
</dbReference>
<dbReference type="CDD" id="cd03442">
    <property type="entry name" value="BFIT_BACH"/>
    <property type="match status" value="1"/>
</dbReference>
<feature type="domain" description="HotDog ACOT-type" evidence="4">
    <location>
        <begin position="7"/>
        <end position="119"/>
    </location>
</feature>
<keyword evidence="2 3" id="KW-0378">Hydrolase</keyword>
<dbReference type="SUPFAM" id="SSF54637">
    <property type="entry name" value="Thioesterase/thiol ester dehydrase-isomerase"/>
    <property type="match status" value="1"/>
</dbReference>
<proteinExistence type="inferred from homology"/>